<sequence>MAGISGSFIGGEIRCSNPTMEVVDEAIGLFGSGCHVQLLLSIGSGHPGVIEFPETNASGTRFSTELLESLKNIVADSERMADELARKYNEISDTYFRLNVTHGPGSIPLEEWKEASKVLTHTNTHLNDPSISDQVETIVEYLCSKHAKISNITLSFLGMLNSGTHHLLMKY</sequence>
<dbReference type="EMBL" id="KN837282">
    <property type="protein sequence ID" value="KIJ29493.1"/>
    <property type="molecule type" value="Genomic_DNA"/>
</dbReference>
<organism evidence="2 3">
    <name type="scientific">Sphaerobolus stellatus (strain SS14)</name>
    <dbReference type="NCBI Taxonomy" id="990650"/>
    <lineage>
        <taxon>Eukaryota</taxon>
        <taxon>Fungi</taxon>
        <taxon>Dikarya</taxon>
        <taxon>Basidiomycota</taxon>
        <taxon>Agaricomycotina</taxon>
        <taxon>Agaricomycetes</taxon>
        <taxon>Phallomycetidae</taxon>
        <taxon>Geastrales</taxon>
        <taxon>Sphaerobolaceae</taxon>
        <taxon>Sphaerobolus</taxon>
    </lineage>
</organism>
<dbReference type="Proteomes" id="UP000054279">
    <property type="component" value="Unassembled WGS sequence"/>
</dbReference>
<evidence type="ECO:0000313" key="2">
    <source>
        <dbReference type="EMBL" id="KIJ29493.1"/>
    </source>
</evidence>
<name>A0A0C9TIT6_SPHS4</name>
<protein>
    <submittedName>
        <fullName evidence="2">Uncharacterized protein</fullName>
    </submittedName>
</protein>
<evidence type="ECO:0000313" key="3">
    <source>
        <dbReference type="Proteomes" id="UP000054279"/>
    </source>
</evidence>
<dbReference type="OrthoDB" id="1658288at2759"/>
<keyword evidence="3" id="KW-1185">Reference proteome</keyword>
<proteinExistence type="predicted"/>
<dbReference type="Gene3D" id="3.40.1090.10">
    <property type="entry name" value="Cytosolic phospholipase A2 catalytic domain"/>
    <property type="match status" value="1"/>
</dbReference>
<keyword evidence="1" id="KW-0175">Coiled coil</keyword>
<gene>
    <name evidence="2" type="ORF">M422DRAFT_188334</name>
</gene>
<evidence type="ECO:0000256" key="1">
    <source>
        <dbReference type="SAM" id="Coils"/>
    </source>
</evidence>
<feature type="coiled-coil region" evidence="1">
    <location>
        <begin position="67"/>
        <end position="94"/>
    </location>
</feature>
<reference evidence="2 3" key="1">
    <citation type="submission" date="2014-06" db="EMBL/GenBank/DDBJ databases">
        <title>Evolutionary Origins and Diversification of the Mycorrhizal Mutualists.</title>
        <authorList>
            <consortium name="DOE Joint Genome Institute"/>
            <consortium name="Mycorrhizal Genomics Consortium"/>
            <person name="Kohler A."/>
            <person name="Kuo A."/>
            <person name="Nagy L.G."/>
            <person name="Floudas D."/>
            <person name="Copeland A."/>
            <person name="Barry K.W."/>
            <person name="Cichocki N."/>
            <person name="Veneault-Fourrey C."/>
            <person name="LaButti K."/>
            <person name="Lindquist E.A."/>
            <person name="Lipzen A."/>
            <person name="Lundell T."/>
            <person name="Morin E."/>
            <person name="Murat C."/>
            <person name="Riley R."/>
            <person name="Ohm R."/>
            <person name="Sun H."/>
            <person name="Tunlid A."/>
            <person name="Henrissat B."/>
            <person name="Grigoriev I.V."/>
            <person name="Hibbett D.S."/>
            <person name="Martin F."/>
        </authorList>
    </citation>
    <scope>NUCLEOTIDE SEQUENCE [LARGE SCALE GENOMIC DNA]</scope>
    <source>
        <strain evidence="2 3">SS14</strain>
    </source>
</reference>
<dbReference type="AlphaFoldDB" id="A0A0C9TIT6"/>
<dbReference type="HOGENOM" id="CLU_1563864_0_0_1"/>
<accession>A0A0C9TIT6</accession>